<feature type="domain" description="BRCT" evidence="4">
    <location>
        <begin position="159"/>
        <end position="188"/>
    </location>
</feature>
<dbReference type="SMART" id="SM00483">
    <property type="entry name" value="POLXc"/>
    <property type="match status" value="1"/>
</dbReference>
<dbReference type="SUPFAM" id="SSF47802">
    <property type="entry name" value="DNA polymerase beta, N-terminal domain-like"/>
    <property type="match status" value="1"/>
</dbReference>
<dbReference type="InterPro" id="IPR043519">
    <property type="entry name" value="NT_sf"/>
</dbReference>
<dbReference type="InterPro" id="IPR028207">
    <property type="entry name" value="DNA_pol_B_palm_palm"/>
</dbReference>
<feature type="compositionally biased region" description="Low complexity" evidence="3">
    <location>
        <begin position="128"/>
        <end position="142"/>
    </location>
</feature>
<feature type="compositionally biased region" description="Basic and acidic residues" evidence="3">
    <location>
        <begin position="109"/>
        <end position="123"/>
    </location>
</feature>
<feature type="compositionally biased region" description="Basic and acidic residues" evidence="3">
    <location>
        <begin position="594"/>
        <end position="612"/>
    </location>
</feature>
<dbReference type="GO" id="GO:0005634">
    <property type="term" value="C:nucleus"/>
    <property type="evidence" value="ECO:0007669"/>
    <property type="project" value="TreeGrafter"/>
</dbReference>
<reference evidence="5 6" key="1">
    <citation type="submission" date="2013-03" db="EMBL/GenBank/DDBJ databases">
        <title>The Genome Sequence of Capronia coronata CBS 617.96.</title>
        <authorList>
            <consortium name="The Broad Institute Genomics Platform"/>
            <person name="Cuomo C."/>
            <person name="de Hoog S."/>
            <person name="Gorbushina A."/>
            <person name="Walker B."/>
            <person name="Young S.K."/>
            <person name="Zeng Q."/>
            <person name="Gargeya S."/>
            <person name="Fitzgerald M."/>
            <person name="Haas B."/>
            <person name="Abouelleil A."/>
            <person name="Allen A.W."/>
            <person name="Alvarado L."/>
            <person name="Arachchi H.M."/>
            <person name="Berlin A.M."/>
            <person name="Chapman S.B."/>
            <person name="Gainer-Dewar J."/>
            <person name="Goldberg J."/>
            <person name="Griggs A."/>
            <person name="Gujja S."/>
            <person name="Hansen M."/>
            <person name="Howarth C."/>
            <person name="Imamovic A."/>
            <person name="Ireland A."/>
            <person name="Larimer J."/>
            <person name="McCowan C."/>
            <person name="Murphy C."/>
            <person name="Pearson M."/>
            <person name="Poon T.W."/>
            <person name="Priest M."/>
            <person name="Roberts A."/>
            <person name="Saif S."/>
            <person name="Shea T."/>
            <person name="Sisk P."/>
            <person name="Sykes S."/>
            <person name="Wortman J."/>
            <person name="Nusbaum C."/>
            <person name="Birren B."/>
        </authorList>
    </citation>
    <scope>NUCLEOTIDE SEQUENCE [LARGE SCALE GENOMIC DNA]</scope>
    <source>
        <strain evidence="5 6">CBS 617.96</strain>
    </source>
</reference>
<evidence type="ECO:0000256" key="2">
    <source>
        <dbReference type="ARBA" id="ARBA00022695"/>
    </source>
</evidence>
<name>W9YS50_9EURO</name>
<gene>
    <name evidence="5" type="ORF">A1O1_00458</name>
</gene>
<protein>
    <recommendedName>
        <fullName evidence="4">BRCT domain-containing protein</fullName>
    </recommendedName>
</protein>
<dbReference type="FunFam" id="1.10.150.110:FF:000005">
    <property type="entry name" value="DNA polymerase POL4"/>
    <property type="match status" value="1"/>
</dbReference>
<feature type="region of interest" description="Disordered" evidence="3">
    <location>
        <begin position="671"/>
        <end position="769"/>
    </location>
</feature>
<dbReference type="RefSeq" id="XP_007719567.1">
    <property type="nucleotide sequence ID" value="XM_007721377.1"/>
</dbReference>
<feature type="compositionally biased region" description="Basic and acidic residues" evidence="3">
    <location>
        <begin position="678"/>
        <end position="715"/>
    </location>
</feature>
<dbReference type="FunFam" id="3.30.210.10:FF:000005">
    <property type="entry name" value="DNA polymerase IV"/>
    <property type="match status" value="1"/>
</dbReference>
<dbReference type="InterPro" id="IPR027421">
    <property type="entry name" value="DNA_pol_lamdba_lyase_dom_sf"/>
</dbReference>
<dbReference type="InterPro" id="IPR036420">
    <property type="entry name" value="BRCT_dom_sf"/>
</dbReference>
<dbReference type="InterPro" id="IPR002054">
    <property type="entry name" value="DNA-dir_DNA_pol_X"/>
</dbReference>
<keyword evidence="1" id="KW-0808">Transferase</keyword>
<dbReference type="InterPro" id="IPR010996">
    <property type="entry name" value="HHH_MUS81"/>
</dbReference>
<feature type="region of interest" description="Disordered" evidence="3">
    <location>
        <begin position="239"/>
        <end position="284"/>
    </location>
</feature>
<comment type="caution">
    <text evidence="5">The sequence shown here is derived from an EMBL/GenBank/DDBJ whole genome shotgun (WGS) entry which is preliminary data.</text>
</comment>
<feature type="region of interest" description="Disordered" evidence="3">
    <location>
        <begin position="594"/>
        <end position="614"/>
    </location>
</feature>
<dbReference type="SUPFAM" id="SSF81585">
    <property type="entry name" value="PsbU/PolX domain-like"/>
    <property type="match status" value="1"/>
</dbReference>
<dbReference type="InterPro" id="IPR001357">
    <property type="entry name" value="BRCT_dom"/>
</dbReference>
<feature type="region of interest" description="Disordered" evidence="3">
    <location>
        <begin position="79"/>
        <end position="147"/>
    </location>
</feature>
<dbReference type="Gene3D" id="1.10.150.110">
    <property type="entry name" value="DNA polymerase beta, N-terminal domain-like"/>
    <property type="match status" value="1"/>
</dbReference>
<dbReference type="HOGENOM" id="CLU_008698_4_1_1"/>
<dbReference type="GO" id="GO:0003887">
    <property type="term" value="F:DNA-directed DNA polymerase activity"/>
    <property type="evidence" value="ECO:0007669"/>
    <property type="project" value="InterPro"/>
</dbReference>
<dbReference type="Gene3D" id="3.30.460.10">
    <property type="entry name" value="Beta Polymerase, domain 2"/>
    <property type="match status" value="1"/>
</dbReference>
<evidence type="ECO:0000256" key="1">
    <source>
        <dbReference type="ARBA" id="ARBA00022679"/>
    </source>
</evidence>
<dbReference type="PANTHER" id="PTHR11276:SF29">
    <property type="entry name" value="DNA POLYMERASE TYPE-X FAMILY PROTEIN POL4"/>
    <property type="match status" value="1"/>
</dbReference>
<accession>W9YS50</accession>
<evidence type="ECO:0000313" key="5">
    <source>
        <dbReference type="EMBL" id="EXJ95338.1"/>
    </source>
</evidence>
<dbReference type="InterPro" id="IPR029398">
    <property type="entry name" value="PolB_thumb"/>
</dbReference>
<sequence length="769" mass="86088">MAPLQPSSQLDLKSLPPIYILPTHLKPEELHEIEDKVFSLGGALTYDPKEARIFLGRITQKKRAAFDLRARGVWTEEAALPEVSPNTHSKGREDGDSGEDGPARKKRRVGVEHSERDRRMDARRGRRSLSSSLSSTASAVSTIDTRFPTPPAAPFWPDLSDHILIVKLSWLETCLSQQELVPYKPYIIYTAKVVPKPAGEASPRPLQDSVTYIKTTSDTGTQGSLAHKKRNVPTSILERAKADASNLPSSSGSYPSRRRYGDHSGDSTSPSTRKAHAPPKLHRTTTSEFEELAAHPLPPLPEWAKGPYAAYSCCRSTPMNSPNSAFIGQLTKIRDARILTLDDIGVRAYSTSIASIAAYPHPIRHPEEVNRLPGCNEKIAMLWSEWYHSGEEDSERSIQTVRDLDNDVDLQHLQLFWNIWGVGAETARKFYFEHGWQDLNDVIEFGWSTLTRVQQIGVKYYDEFLDKIPRAEVEHIGQVIHRHARSVLDINPAQYGTPDDVECVIVGGYRRGKQASGDVDVVLSHRDESKTQDLVGYVVRSLELEGWITHTLTLHTTTSDRGQATLPFHAERRGRGGFDSLDKALCVWQDPHFEVPDRKQGDDPDPDPDKVKVKNPNIHRRVDIIISSWRTVGCAILGWSGGNTFQRDLRRFVANTRGWKFDSSGVRDRATGQVLDLEGPRRRGHDSTKTETGKKGNAGHDDTKGAGFTERHNTKTTDAPSRTTEQEHNDGDAAADDEMDDADTWQDRERRLMDGLGFGYRPPEERCTG</sequence>
<evidence type="ECO:0000256" key="3">
    <source>
        <dbReference type="SAM" id="MobiDB-lite"/>
    </source>
</evidence>
<dbReference type="PROSITE" id="PS50172">
    <property type="entry name" value="BRCT"/>
    <property type="match status" value="1"/>
</dbReference>
<dbReference type="GO" id="GO:0003677">
    <property type="term" value="F:DNA binding"/>
    <property type="evidence" value="ECO:0007669"/>
    <property type="project" value="InterPro"/>
</dbReference>
<dbReference type="GO" id="GO:0006303">
    <property type="term" value="P:double-strand break repair via nonhomologous end joining"/>
    <property type="evidence" value="ECO:0007669"/>
    <property type="project" value="TreeGrafter"/>
</dbReference>
<proteinExistence type="predicted"/>
<evidence type="ECO:0000313" key="6">
    <source>
        <dbReference type="Proteomes" id="UP000019484"/>
    </source>
</evidence>
<dbReference type="AlphaFoldDB" id="W9YS50"/>
<dbReference type="PANTHER" id="PTHR11276">
    <property type="entry name" value="DNA POLYMERASE TYPE-X FAMILY MEMBER"/>
    <property type="match status" value="1"/>
</dbReference>
<dbReference type="InterPro" id="IPR018944">
    <property type="entry name" value="DNA_pol_lambd_fingers_domain"/>
</dbReference>
<dbReference type="Gene3D" id="1.10.150.20">
    <property type="entry name" value="5' to 3' exonuclease, C-terminal subdomain"/>
    <property type="match status" value="1"/>
</dbReference>
<evidence type="ECO:0000259" key="4">
    <source>
        <dbReference type="PROSITE" id="PS50172"/>
    </source>
</evidence>
<keyword evidence="2" id="KW-0548">Nucleotidyltransferase</keyword>
<dbReference type="Pfam" id="PF10391">
    <property type="entry name" value="DNA_pol_lambd_f"/>
    <property type="match status" value="1"/>
</dbReference>
<dbReference type="GeneID" id="19155366"/>
<dbReference type="Pfam" id="PF14792">
    <property type="entry name" value="DNA_pol_B_palm"/>
    <property type="match status" value="1"/>
</dbReference>
<dbReference type="OrthoDB" id="205514at2759"/>
<organism evidence="5 6">
    <name type="scientific">Capronia coronata CBS 617.96</name>
    <dbReference type="NCBI Taxonomy" id="1182541"/>
    <lineage>
        <taxon>Eukaryota</taxon>
        <taxon>Fungi</taxon>
        <taxon>Dikarya</taxon>
        <taxon>Ascomycota</taxon>
        <taxon>Pezizomycotina</taxon>
        <taxon>Eurotiomycetes</taxon>
        <taxon>Chaetothyriomycetidae</taxon>
        <taxon>Chaetothyriales</taxon>
        <taxon>Herpotrichiellaceae</taxon>
        <taxon>Capronia</taxon>
    </lineage>
</organism>
<dbReference type="eggNOG" id="KOG2534">
    <property type="taxonomic scope" value="Eukaryota"/>
</dbReference>
<dbReference type="Pfam" id="PF14716">
    <property type="entry name" value="HHH_8"/>
    <property type="match status" value="1"/>
</dbReference>
<feature type="compositionally biased region" description="Basic residues" evidence="3">
    <location>
        <begin position="273"/>
        <end position="283"/>
    </location>
</feature>
<dbReference type="InterPro" id="IPR022312">
    <property type="entry name" value="DNA_pol_X"/>
</dbReference>
<dbReference type="Gene3D" id="3.30.210.10">
    <property type="entry name" value="DNA polymerase, thumb domain"/>
    <property type="match status" value="1"/>
</dbReference>
<dbReference type="InterPro" id="IPR037160">
    <property type="entry name" value="DNA_Pol_thumb_sf"/>
</dbReference>
<dbReference type="Pfam" id="PF14791">
    <property type="entry name" value="DNA_pol_B_thumb"/>
    <property type="match status" value="1"/>
</dbReference>
<dbReference type="Proteomes" id="UP000019484">
    <property type="component" value="Unassembled WGS sequence"/>
</dbReference>
<dbReference type="SUPFAM" id="SSF81301">
    <property type="entry name" value="Nucleotidyltransferase"/>
    <property type="match status" value="1"/>
</dbReference>
<dbReference type="STRING" id="1182541.W9YS50"/>
<dbReference type="EMBL" id="AMWN01000001">
    <property type="protein sequence ID" value="EXJ95338.1"/>
    <property type="molecule type" value="Genomic_DNA"/>
</dbReference>
<feature type="compositionally biased region" description="Acidic residues" evidence="3">
    <location>
        <begin position="733"/>
        <end position="744"/>
    </location>
</feature>
<dbReference type="SUPFAM" id="SSF52113">
    <property type="entry name" value="BRCT domain"/>
    <property type="match status" value="1"/>
</dbReference>
<keyword evidence="6" id="KW-1185">Reference proteome</keyword>